<dbReference type="OMA" id="WAEYFSE"/>
<dbReference type="AlphaFoldDB" id="A0A7I4Z1U6"/>
<dbReference type="PROSITE" id="PS50191">
    <property type="entry name" value="CRAL_TRIO"/>
    <property type="match status" value="1"/>
</dbReference>
<dbReference type="Gene3D" id="2.60.120.680">
    <property type="entry name" value="GOLD domain"/>
    <property type="match status" value="1"/>
</dbReference>
<dbReference type="Pfam" id="PF00650">
    <property type="entry name" value="CRAL_TRIO"/>
    <property type="match status" value="1"/>
</dbReference>
<feature type="domain" description="CRAL-TRIO" evidence="1">
    <location>
        <begin position="105"/>
        <end position="256"/>
    </location>
</feature>
<dbReference type="Proteomes" id="UP000025227">
    <property type="component" value="Unplaced"/>
</dbReference>
<name>A0A7I4Z1U6_HAECO</name>
<sequence>MPAHISPEPFSEDIMEKARKMRSTIQLPACFDSPFFLARFLRAHGGDEEVARQRVEEYLSHRQVLGYAGCSDMEIFTEFPIGKATYERFRISLMNRSILSGDNHVFVQKMEGTDLKEIMKVIPLSYVLHSYYMLHDIFGRAVAETEKRIGRPSSVVTILDLKGMNVSDFLNPLSTHVQLARLVVKIWSEYFCENMSKILIINPPGIMSIMFKISKFVMDARTFNRLSFLDNVSDLHKYLEPHAIPVEYGGTWRDDSGYSKPPEGCTRPHVPVTSDQYRGADDVWSDHGIIKIPPSKTFNIKSHQSCEIVRKCTQPGRLIWNFTISGDVEFEIVRREAGKEIKVWPKITLTSLKLPDYGSVTVIPGEYVLRFTNPSSTWFAVKVTGAAEIKAE</sequence>
<dbReference type="InterPro" id="IPR001251">
    <property type="entry name" value="CRAL-TRIO_dom"/>
</dbReference>
<dbReference type="InterPro" id="IPR051064">
    <property type="entry name" value="SEC14/CRAL-TRIO_domain"/>
</dbReference>
<dbReference type="GO" id="GO:0005737">
    <property type="term" value="C:cytoplasm"/>
    <property type="evidence" value="ECO:0007669"/>
    <property type="project" value="TreeGrafter"/>
</dbReference>
<dbReference type="PANTHER" id="PTHR23324:SF86">
    <property type="entry name" value="CRAL-TRIO DOMAIN-CONTAINING PROTEIN"/>
    <property type="match status" value="1"/>
</dbReference>
<dbReference type="SUPFAM" id="SSF46938">
    <property type="entry name" value="CRAL/TRIO N-terminal domain"/>
    <property type="match status" value="1"/>
</dbReference>
<dbReference type="CDD" id="cd00170">
    <property type="entry name" value="SEC14"/>
    <property type="match status" value="1"/>
</dbReference>
<dbReference type="PANTHER" id="PTHR23324">
    <property type="entry name" value="SEC14 RELATED PROTEIN"/>
    <property type="match status" value="1"/>
</dbReference>
<dbReference type="InterPro" id="IPR036865">
    <property type="entry name" value="CRAL-TRIO_dom_sf"/>
</dbReference>
<evidence type="ECO:0000259" key="1">
    <source>
        <dbReference type="PROSITE" id="PS50191"/>
    </source>
</evidence>
<dbReference type="SUPFAM" id="SSF52087">
    <property type="entry name" value="CRAL/TRIO domain"/>
    <property type="match status" value="1"/>
</dbReference>
<evidence type="ECO:0000313" key="2">
    <source>
        <dbReference type="Proteomes" id="UP000025227"/>
    </source>
</evidence>
<dbReference type="Gene3D" id="3.40.525.10">
    <property type="entry name" value="CRAL-TRIO lipid binding domain"/>
    <property type="match status" value="1"/>
</dbReference>
<accession>A0A7I4Z1U6</accession>
<dbReference type="InterPro" id="IPR036273">
    <property type="entry name" value="CRAL/TRIO_N_dom_sf"/>
</dbReference>
<proteinExistence type="predicted"/>
<organism evidence="2 3">
    <name type="scientific">Haemonchus contortus</name>
    <name type="common">Barber pole worm</name>
    <dbReference type="NCBI Taxonomy" id="6289"/>
    <lineage>
        <taxon>Eukaryota</taxon>
        <taxon>Metazoa</taxon>
        <taxon>Ecdysozoa</taxon>
        <taxon>Nematoda</taxon>
        <taxon>Chromadorea</taxon>
        <taxon>Rhabditida</taxon>
        <taxon>Rhabditina</taxon>
        <taxon>Rhabditomorpha</taxon>
        <taxon>Strongyloidea</taxon>
        <taxon>Trichostrongylidae</taxon>
        <taxon>Haemonchus</taxon>
    </lineage>
</organism>
<dbReference type="WBParaSite" id="HCON_00162350-00001">
    <property type="protein sequence ID" value="HCON_00162350-00001"/>
    <property type="gene ID" value="HCON_00162350"/>
</dbReference>
<dbReference type="SUPFAM" id="SSF101576">
    <property type="entry name" value="Supernatant protein factor (SPF), C-terminal domain"/>
    <property type="match status" value="1"/>
</dbReference>
<reference evidence="3" key="1">
    <citation type="submission" date="2020-12" db="UniProtKB">
        <authorList>
            <consortium name="WormBaseParasite"/>
        </authorList>
    </citation>
    <scope>IDENTIFICATION</scope>
    <source>
        <strain evidence="3">MHco3</strain>
    </source>
</reference>
<dbReference type="OrthoDB" id="1434354at2759"/>
<dbReference type="SMART" id="SM00516">
    <property type="entry name" value="SEC14"/>
    <property type="match status" value="1"/>
</dbReference>
<evidence type="ECO:0000313" key="3">
    <source>
        <dbReference type="WBParaSite" id="HCON_00162350-00001"/>
    </source>
</evidence>
<dbReference type="InterPro" id="IPR036598">
    <property type="entry name" value="GOLD_dom_sf"/>
</dbReference>
<keyword evidence="2" id="KW-1185">Reference proteome</keyword>
<protein>
    <submittedName>
        <fullName evidence="3">CRAL-TRIO domain-containing protein</fullName>
    </submittedName>
</protein>